<sequence>MGLAESVLVGIEPGEQPQQRPRGVTCIAEATATQQRLLHIPLLCGAWTYVDFSTLLGEGSYGAVYAGSVDRSTCRYSPGGALGGPCFTRVPGAPRPHRHLEIPRGSVRRTDLLEGESRQSSRCSSSSRGSCSSSCSSSSSVSSRMGCQYCFFDRTRQVAVKALRHSSERQQQFFINRFKFLQLIRLQQLLSSSSGHDTDTDTETCTEAELDREIKPETKGDAKPGTATKFKTEKGTEEQQNEVPDTTASSKEATELAADSSEHTAHPPKQIQNDAFAMLLATIHERCHPPSGATAPPPPEAAAAAAAVAGGSSCSCCRFLQFPSFDSLHLLQVFGVYACSRVSREFLVMEKLAGPTLFEYLCRKYSQVLPTEWEASQIIVPILKGLRCIHQEGFIHGDIKLENIMFRSAAPHPATLTLVDLDGLTPLPCAAARAAQAYSIATAAAQQQQQGGSGTGGKRNLLLRTAGVKDPASAANAAAAAAAAAACTSSLASLLSGEGGALEGLCCTPQYLPAEVVKERKLSTFADLHAVGCICYLLMEGCFPHERVNLKSQGIISSGRLCQQLSQDVRYPRLKQQYSLLCENFMRKLLSSSSRHRFQTAAEALAHPWIAYARSLRTPQQQQQEKLLLRSVLDAAEAAAAAAAEAAEKVARAAKEQKQAEAAATAAAAAAAQAAEAEAVALQRAAQQAAAAAAAAARKAKAEEKAQQAAAAATAAKAEKTRADQAAEQAAAAVVALAECRAGADEEPLLLSPRAAAASVACGKETYNQGTFHNVQKELLQRFVTPPAAAVGATADSQRHQGVYDGVSVPLLPVPALQVSQIEREDSFFKGAARFVAASRTPRTPRRHRRSGEAPAAQQQQQPHEQRTEGKSVKEAKYDNSGASAEADAAETAGANMAADSNGSTADSSAFVLLNEQHRAFAKAGAVAAAAKPSVTAASKSLYVQQQQKQQAGRMPVPGAAVLRGSAAAAHSTSRGPSPPATAPAAGRAAPVSLCTTRLQTIQQQQQQHHSNSNSSNNGPVEQQGHPPQQPVPGAEPGGPNESALENTRLQQQKTSSNPGVADKKLTQQQQQHHNQHHHHQQNRHHHHHQQLQEQHRPQRQQDKRNSQNSQQQQEQQNVPVESMPNWYEGLVGLLGVVALQTPRDNRRFD</sequence>
<dbReference type="GO" id="GO:0010506">
    <property type="term" value="P:regulation of autophagy"/>
    <property type="evidence" value="ECO:0007669"/>
    <property type="project" value="InterPro"/>
</dbReference>
<dbReference type="InterPro" id="IPR011009">
    <property type="entry name" value="Kinase-like_dom_sf"/>
</dbReference>
<dbReference type="RefSeq" id="XP_013233467.1">
    <property type="nucleotide sequence ID" value="XM_013378013.1"/>
</dbReference>
<evidence type="ECO:0000256" key="3">
    <source>
        <dbReference type="ARBA" id="ARBA00022777"/>
    </source>
</evidence>
<dbReference type="GO" id="GO:0005829">
    <property type="term" value="C:cytosol"/>
    <property type="evidence" value="ECO:0007669"/>
    <property type="project" value="TreeGrafter"/>
</dbReference>
<dbReference type="OMA" id="NEQHRAF"/>
<feature type="region of interest" description="Disordered" evidence="6">
    <location>
        <begin position="192"/>
        <end position="268"/>
    </location>
</feature>
<keyword evidence="3 8" id="KW-0418">Kinase</keyword>
<organism evidence="8 9">
    <name type="scientific">Eimeria tenella</name>
    <name type="common">Coccidian parasite</name>
    <dbReference type="NCBI Taxonomy" id="5802"/>
    <lineage>
        <taxon>Eukaryota</taxon>
        <taxon>Sar</taxon>
        <taxon>Alveolata</taxon>
        <taxon>Apicomplexa</taxon>
        <taxon>Conoidasida</taxon>
        <taxon>Coccidia</taxon>
        <taxon>Eucoccidiorida</taxon>
        <taxon>Eimeriorina</taxon>
        <taxon>Eimeriidae</taxon>
        <taxon>Eimeria</taxon>
    </lineage>
</organism>
<evidence type="ECO:0000313" key="9">
    <source>
        <dbReference type="Proteomes" id="UP000030747"/>
    </source>
</evidence>
<reference evidence="8" key="2">
    <citation type="submission" date="2013-10" db="EMBL/GenBank/DDBJ databases">
        <authorList>
            <person name="Aslett M."/>
        </authorList>
    </citation>
    <scope>NUCLEOTIDE SEQUENCE [LARGE SCALE GENOMIC DNA]</scope>
    <source>
        <strain evidence="8">Houghton</strain>
    </source>
</reference>
<feature type="compositionally biased region" description="Low complexity" evidence="6">
    <location>
        <begin position="854"/>
        <end position="863"/>
    </location>
</feature>
<feature type="compositionally biased region" description="Low complexity" evidence="6">
    <location>
        <begin position="120"/>
        <end position="142"/>
    </location>
</feature>
<evidence type="ECO:0000313" key="8">
    <source>
        <dbReference type="EMBL" id="CDJ42717.1"/>
    </source>
</evidence>
<dbReference type="GeneID" id="25255503"/>
<dbReference type="AlphaFoldDB" id="U6KX35"/>
<keyword evidence="9" id="KW-1185">Reference proteome</keyword>
<dbReference type="OrthoDB" id="354678at2759"/>
<evidence type="ECO:0000256" key="2">
    <source>
        <dbReference type="ARBA" id="ARBA00022741"/>
    </source>
</evidence>
<feature type="compositionally biased region" description="Basic and acidic residues" evidence="6">
    <location>
        <begin position="1094"/>
        <end position="1106"/>
    </location>
</feature>
<dbReference type="PANTHER" id="PTHR24348">
    <property type="entry name" value="SERINE/THREONINE-PROTEIN KINASE UNC-51-RELATED"/>
    <property type="match status" value="1"/>
</dbReference>
<dbReference type="SMART" id="SM00220">
    <property type="entry name" value="S_TKc"/>
    <property type="match status" value="1"/>
</dbReference>
<feature type="region of interest" description="Disordered" evidence="6">
    <location>
        <begin position="93"/>
        <end position="142"/>
    </location>
</feature>
<keyword evidence="5" id="KW-0175">Coiled coil</keyword>
<dbReference type="GO" id="GO:0016020">
    <property type="term" value="C:membrane"/>
    <property type="evidence" value="ECO:0007669"/>
    <property type="project" value="TreeGrafter"/>
</dbReference>
<keyword evidence="4" id="KW-0067">ATP-binding</keyword>
<keyword evidence="1" id="KW-0808">Transferase</keyword>
<feature type="compositionally biased region" description="Low complexity" evidence="6">
    <location>
        <begin position="1003"/>
        <end position="1027"/>
    </location>
</feature>
<feature type="compositionally biased region" description="Basic residues" evidence="6">
    <location>
        <begin position="1074"/>
        <end position="1090"/>
    </location>
</feature>
<dbReference type="InterPro" id="IPR000719">
    <property type="entry name" value="Prot_kinase_dom"/>
</dbReference>
<feature type="region of interest" description="Disordered" evidence="6">
    <location>
        <begin position="964"/>
        <end position="1122"/>
    </location>
</feature>
<evidence type="ECO:0000256" key="4">
    <source>
        <dbReference type="ARBA" id="ARBA00022840"/>
    </source>
</evidence>
<feature type="compositionally biased region" description="Polar residues" evidence="6">
    <location>
        <begin position="1044"/>
        <end position="1059"/>
    </location>
</feature>
<feature type="compositionally biased region" description="Polar residues" evidence="6">
    <location>
        <begin position="241"/>
        <end position="251"/>
    </location>
</feature>
<feature type="compositionally biased region" description="Basic and acidic residues" evidence="6">
    <location>
        <begin position="864"/>
        <end position="878"/>
    </location>
</feature>
<gene>
    <name evidence="8" type="ORF">ETH_00032185</name>
</gene>
<protein>
    <submittedName>
        <fullName evidence="8">CMGC kinase, MAPK family, MEK kinase-related (Incomplete catalytic triad), putative</fullName>
    </submittedName>
</protein>
<dbReference type="VEuPathDB" id="ToxoDB:ETH2_0855800"/>
<evidence type="ECO:0000256" key="5">
    <source>
        <dbReference type="SAM" id="Coils"/>
    </source>
</evidence>
<dbReference type="PROSITE" id="PS00108">
    <property type="entry name" value="PROTEIN_KINASE_ST"/>
    <property type="match status" value="1"/>
</dbReference>
<feature type="compositionally biased region" description="Low complexity" evidence="6">
    <location>
        <begin position="1107"/>
        <end position="1118"/>
    </location>
</feature>
<keyword evidence="2" id="KW-0547">Nucleotide-binding</keyword>
<evidence type="ECO:0000256" key="6">
    <source>
        <dbReference type="SAM" id="MobiDB-lite"/>
    </source>
</evidence>
<feature type="compositionally biased region" description="Basic and acidic residues" evidence="6">
    <location>
        <begin position="108"/>
        <end position="119"/>
    </location>
</feature>
<evidence type="ECO:0000256" key="1">
    <source>
        <dbReference type="ARBA" id="ARBA00022679"/>
    </source>
</evidence>
<dbReference type="GO" id="GO:0005776">
    <property type="term" value="C:autophagosome"/>
    <property type="evidence" value="ECO:0007669"/>
    <property type="project" value="TreeGrafter"/>
</dbReference>
<dbReference type="InterPro" id="IPR045269">
    <property type="entry name" value="Atg1-like"/>
</dbReference>
<feature type="compositionally biased region" description="Low complexity" evidence="6">
    <location>
        <begin position="964"/>
        <end position="976"/>
    </location>
</feature>
<dbReference type="VEuPathDB" id="ToxoDB:ETH_00032185"/>
<dbReference type="GO" id="GO:0004674">
    <property type="term" value="F:protein serine/threonine kinase activity"/>
    <property type="evidence" value="ECO:0007669"/>
    <property type="project" value="InterPro"/>
</dbReference>
<dbReference type="InterPro" id="IPR008271">
    <property type="entry name" value="Ser/Thr_kinase_AS"/>
</dbReference>
<accession>U6KX35</accession>
<feature type="coiled-coil region" evidence="5">
    <location>
        <begin position="636"/>
        <end position="719"/>
    </location>
</feature>
<feature type="compositionally biased region" description="Basic and acidic residues" evidence="6">
    <location>
        <begin position="209"/>
        <end position="222"/>
    </location>
</feature>
<dbReference type="PANTHER" id="PTHR24348:SF22">
    <property type="entry name" value="NON-SPECIFIC SERINE_THREONINE PROTEIN KINASE"/>
    <property type="match status" value="1"/>
</dbReference>
<dbReference type="Proteomes" id="UP000030747">
    <property type="component" value="Unassembled WGS sequence"/>
</dbReference>
<dbReference type="SUPFAM" id="SSF56112">
    <property type="entry name" value="Protein kinase-like (PK-like)"/>
    <property type="match status" value="1"/>
</dbReference>
<dbReference type="GO" id="GO:0000407">
    <property type="term" value="C:phagophore assembly site"/>
    <property type="evidence" value="ECO:0007669"/>
    <property type="project" value="TreeGrafter"/>
</dbReference>
<dbReference type="GO" id="GO:0005524">
    <property type="term" value="F:ATP binding"/>
    <property type="evidence" value="ECO:0007669"/>
    <property type="project" value="UniProtKB-KW"/>
</dbReference>
<feature type="region of interest" description="Disordered" evidence="6">
    <location>
        <begin position="839"/>
        <end position="905"/>
    </location>
</feature>
<evidence type="ECO:0000259" key="7">
    <source>
        <dbReference type="PROSITE" id="PS50011"/>
    </source>
</evidence>
<dbReference type="PROSITE" id="PS50011">
    <property type="entry name" value="PROTEIN_KINASE_DOM"/>
    <property type="match status" value="1"/>
</dbReference>
<dbReference type="Gene3D" id="1.10.510.10">
    <property type="entry name" value="Transferase(Phosphotransferase) domain 1"/>
    <property type="match status" value="2"/>
</dbReference>
<dbReference type="EMBL" id="HG675733">
    <property type="protein sequence ID" value="CDJ42717.1"/>
    <property type="molecule type" value="Genomic_DNA"/>
</dbReference>
<proteinExistence type="predicted"/>
<dbReference type="Pfam" id="PF00069">
    <property type="entry name" value="Pkinase"/>
    <property type="match status" value="2"/>
</dbReference>
<reference evidence="8" key="1">
    <citation type="submission" date="2013-10" db="EMBL/GenBank/DDBJ databases">
        <title>Genomic analysis of the causative agents of coccidiosis in chickens.</title>
        <authorList>
            <person name="Reid A.J."/>
            <person name="Blake D."/>
            <person name="Billington K."/>
            <person name="Browne H."/>
            <person name="Dunn M."/>
            <person name="Hung S."/>
            <person name="Kawahara F."/>
            <person name="Miranda-Saavedra D."/>
            <person name="Mourier T."/>
            <person name="Nagra H."/>
            <person name="Otto T.D."/>
            <person name="Rawlings N."/>
            <person name="Sanchez A."/>
            <person name="Sanders M."/>
            <person name="Subramaniam C."/>
            <person name="Tay Y."/>
            <person name="Dear P."/>
            <person name="Doerig C."/>
            <person name="Gruber A."/>
            <person name="Parkinson J."/>
            <person name="Shirley M."/>
            <person name="Wan K.L."/>
            <person name="Berriman M."/>
            <person name="Tomley F."/>
            <person name="Pain A."/>
        </authorList>
    </citation>
    <scope>NUCLEOTIDE SEQUENCE [LARGE SCALE GENOMIC DNA]</scope>
    <source>
        <strain evidence="8">Houghton</strain>
    </source>
</reference>
<feature type="compositionally biased region" description="Low complexity" evidence="6">
    <location>
        <begin position="879"/>
        <end position="899"/>
    </location>
</feature>
<name>U6KX35_EIMTE</name>
<dbReference type="GO" id="GO:0000045">
    <property type="term" value="P:autophagosome assembly"/>
    <property type="evidence" value="ECO:0007669"/>
    <property type="project" value="TreeGrafter"/>
</dbReference>
<feature type="domain" description="Protein kinase" evidence="7">
    <location>
        <begin position="50"/>
        <end position="610"/>
    </location>
</feature>